<accession>A0AA97J5T0</accession>
<dbReference type="AlphaFoldDB" id="A0AA97J5T0"/>
<proteinExistence type="inferred from homology"/>
<keyword evidence="3" id="KW-0479">Metal-binding</keyword>
<dbReference type="FunFam" id="3.30.160.60:FF:000295">
    <property type="entry name" value="zinc finger protein 19"/>
    <property type="match status" value="1"/>
</dbReference>
<dbReference type="FunFam" id="3.30.160.60:FF:000045">
    <property type="entry name" value="ZFP69 zinc finger protein B"/>
    <property type="match status" value="1"/>
</dbReference>
<feature type="domain" description="C2H2-type" evidence="11">
    <location>
        <begin position="581"/>
        <end position="608"/>
    </location>
</feature>
<dbReference type="GO" id="GO:0031981">
    <property type="term" value="C:nuclear lumen"/>
    <property type="evidence" value="ECO:0007669"/>
    <property type="project" value="UniProtKB-ARBA"/>
</dbReference>
<keyword evidence="4" id="KW-0677">Repeat</keyword>
<dbReference type="InterPro" id="IPR038269">
    <property type="entry name" value="SCAN_sf"/>
</dbReference>
<evidence type="ECO:0000313" key="13">
    <source>
        <dbReference type="Proteomes" id="UP001190640"/>
    </source>
</evidence>
<dbReference type="CDD" id="cd07936">
    <property type="entry name" value="SCAN"/>
    <property type="match status" value="1"/>
</dbReference>
<dbReference type="GeneID" id="129327073"/>
<feature type="domain" description="C2H2-type" evidence="11">
    <location>
        <begin position="497"/>
        <end position="524"/>
    </location>
</feature>
<sequence>MKREEEEPAGLELDVGAQGTRVGSPGAYHRGTVGRHLSSLDSQSIKQEPEEGSSSQHWDTQWQEFLKIVQVPWPGEGTPQLPVTASWGDASVAPFEGSAATVHGTQDEGKTEFLPPFKGMAQQANSMLDVAGGQATEIKTKKAVGSEMRCRRFRQLCYEEAKGPWEVYSQLCELCHGWLKPERNTKEQMLDLVVLEQFLAVLPSEMRHWVERDGIESCLHAVALAEEFLQRQQEAEKPEWQDSGAVETVSVPSPKEEEHSLPDLEQSGICGEVMSDDDKEPSLGEDSIAEESSEESPANYEQPNDYADASDLLENDPQAELSPTAFERRAAENISDDEGKEESGAHQERPGRQRRSHTKNRMSKSISCPDRLLRNQQIHTTKKLHKCSYCGKGISGRSHLIIHERTHTGEKPFNCSACGKNFRRNSHLIVHQRTHTGEKPYKCSYCGKTFSHSSLLIKHERTHTGEKPYKCSYCTKSFSQSSCLTIHERTHTGEKPYKCLVCEKGFTSNSQLVEHGRIHTGEKPYNCFACEKTFRCNSQLVRHQRTHTGEKPYKCSVCEKTTRSKSDLIRHERTHTREKPYQCSECGGGFIWKSQLVSHQRMHNEEKSWHNHALTVGKAVVITHFL</sequence>
<dbReference type="PANTHER" id="PTHR23234:SF8">
    <property type="entry name" value="C2H2-TYPE DOMAIN-CONTAINING PROTEIN"/>
    <property type="match status" value="1"/>
</dbReference>
<dbReference type="InterPro" id="IPR013087">
    <property type="entry name" value="Znf_C2H2_type"/>
</dbReference>
<dbReference type="FunFam" id="3.30.160.60:FF:002090">
    <property type="entry name" value="Zinc finger protein 473"/>
    <property type="match status" value="1"/>
</dbReference>
<dbReference type="InterPro" id="IPR050758">
    <property type="entry name" value="Znf_C2H2-type"/>
</dbReference>
<evidence type="ECO:0000256" key="3">
    <source>
        <dbReference type="ARBA" id="ARBA00022723"/>
    </source>
</evidence>
<evidence type="ECO:0000256" key="8">
    <source>
        <dbReference type="ARBA" id="ARBA00023242"/>
    </source>
</evidence>
<evidence type="ECO:0000256" key="5">
    <source>
        <dbReference type="ARBA" id="ARBA00022771"/>
    </source>
</evidence>
<dbReference type="Proteomes" id="UP001190640">
    <property type="component" value="Chromosome 4"/>
</dbReference>
<evidence type="ECO:0000313" key="14">
    <source>
        <dbReference type="RefSeq" id="XP_054831473.1"/>
    </source>
</evidence>
<keyword evidence="5 9" id="KW-0863">Zinc-finger</keyword>
<feature type="domain" description="C2H2-type" evidence="11">
    <location>
        <begin position="553"/>
        <end position="580"/>
    </location>
</feature>
<keyword evidence="13" id="KW-1185">Reference proteome</keyword>
<dbReference type="SMART" id="SM00355">
    <property type="entry name" value="ZnF_C2H2"/>
    <property type="match status" value="8"/>
</dbReference>
<dbReference type="GO" id="GO:0003700">
    <property type="term" value="F:DNA-binding transcription factor activity"/>
    <property type="evidence" value="ECO:0007669"/>
    <property type="project" value="UniProtKB-ARBA"/>
</dbReference>
<dbReference type="FunFam" id="3.30.160.60:FF:002343">
    <property type="entry name" value="Zinc finger protein 33A"/>
    <property type="match status" value="2"/>
</dbReference>
<protein>
    <submittedName>
        <fullName evidence="14 15">Zinc finger protein 436-like</fullName>
    </submittedName>
</protein>
<keyword evidence="8" id="KW-0539">Nucleus</keyword>
<evidence type="ECO:0000313" key="16">
    <source>
        <dbReference type="RefSeq" id="XP_054831475.1"/>
    </source>
</evidence>
<dbReference type="Pfam" id="PF02023">
    <property type="entry name" value="SCAN"/>
    <property type="match status" value="1"/>
</dbReference>
<evidence type="ECO:0000313" key="15">
    <source>
        <dbReference type="RefSeq" id="XP_054831474.1"/>
    </source>
</evidence>
<dbReference type="PROSITE" id="PS00028">
    <property type="entry name" value="ZINC_FINGER_C2H2_1"/>
    <property type="match status" value="7"/>
</dbReference>
<gene>
    <name evidence="14 15 16" type="primary">LOC129327073</name>
</gene>
<dbReference type="SMART" id="SM00431">
    <property type="entry name" value="SCAN"/>
    <property type="match status" value="1"/>
</dbReference>
<dbReference type="InterPro" id="IPR003309">
    <property type="entry name" value="SCAN_dom"/>
</dbReference>
<keyword evidence="7" id="KW-0238">DNA-binding</keyword>
<dbReference type="FunFam" id="1.10.4020.10:FF:000001">
    <property type="entry name" value="zinc finger protein 263 isoform X1"/>
    <property type="match status" value="1"/>
</dbReference>
<evidence type="ECO:0000256" key="7">
    <source>
        <dbReference type="ARBA" id="ARBA00023125"/>
    </source>
</evidence>
<dbReference type="GO" id="GO:0022603">
    <property type="term" value="P:regulation of anatomical structure morphogenesis"/>
    <property type="evidence" value="ECO:0007669"/>
    <property type="project" value="UniProtKB-ARBA"/>
</dbReference>
<evidence type="ECO:0000256" key="9">
    <source>
        <dbReference type="PROSITE-ProRule" id="PRU00042"/>
    </source>
</evidence>
<dbReference type="Pfam" id="PF00096">
    <property type="entry name" value="zf-C2H2"/>
    <property type="match status" value="7"/>
</dbReference>
<evidence type="ECO:0000256" key="1">
    <source>
        <dbReference type="ARBA" id="ARBA00004123"/>
    </source>
</evidence>
<feature type="compositionally biased region" description="Basic residues" evidence="10">
    <location>
        <begin position="352"/>
        <end position="362"/>
    </location>
</feature>
<dbReference type="FunFam" id="3.30.160.60:FF:000690">
    <property type="entry name" value="Zinc finger protein 354C"/>
    <property type="match status" value="1"/>
</dbReference>
<keyword evidence="6" id="KW-0862">Zinc</keyword>
<dbReference type="PROSITE" id="PS50157">
    <property type="entry name" value="ZINC_FINGER_C2H2_2"/>
    <property type="match status" value="8"/>
</dbReference>
<feature type="domain" description="C2H2-type" evidence="11">
    <location>
        <begin position="441"/>
        <end position="468"/>
    </location>
</feature>
<feature type="domain" description="C2H2-type" evidence="11">
    <location>
        <begin position="413"/>
        <end position="440"/>
    </location>
</feature>
<dbReference type="GO" id="GO:0003677">
    <property type="term" value="F:DNA binding"/>
    <property type="evidence" value="ECO:0007669"/>
    <property type="project" value="UniProtKB-KW"/>
</dbReference>
<feature type="region of interest" description="Disordered" evidence="10">
    <location>
        <begin position="1"/>
        <end position="58"/>
    </location>
</feature>
<dbReference type="Gene3D" id="1.10.4020.10">
    <property type="entry name" value="DNA breaking-rejoining enzymes"/>
    <property type="match status" value="1"/>
</dbReference>
<dbReference type="PANTHER" id="PTHR23234">
    <property type="entry name" value="ZNF44 PROTEIN"/>
    <property type="match status" value="1"/>
</dbReference>
<comment type="similarity">
    <text evidence="2">Belongs to the krueppel C2H2-type zinc-finger protein family.</text>
</comment>
<name>A0AA97J5T0_EUBMA</name>
<dbReference type="FunFam" id="3.30.160.60:FF:000358">
    <property type="entry name" value="zinc finger protein 24"/>
    <property type="match status" value="1"/>
</dbReference>
<evidence type="ECO:0000256" key="2">
    <source>
        <dbReference type="ARBA" id="ARBA00006991"/>
    </source>
</evidence>
<comment type="subcellular location">
    <subcellularLocation>
        <location evidence="1">Nucleus</location>
    </subcellularLocation>
</comment>
<feature type="domain" description="C2H2-type" evidence="11">
    <location>
        <begin position="469"/>
        <end position="496"/>
    </location>
</feature>
<evidence type="ECO:0000259" key="11">
    <source>
        <dbReference type="PROSITE" id="PS50157"/>
    </source>
</evidence>
<dbReference type="PROSITE" id="PS50804">
    <property type="entry name" value="SCAN_BOX"/>
    <property type="match status" value="1"/>
</dbReference>
<feature type="compositionally biased region" description="Polar residues" evidence="10">
    <location>
        <begin position="39"/>
        <end position="58"/>
    </location>
</feature>
<dbReference type="FunFam" id="3.30.160.60:FF:000029">
    <property type="entry name" value="GLI family zinc finger 4"/>
    <property type="match status" value="1"/>
</dbReference>
<feature type="region of interest" description="Disordered" evidence="10">
    <location>
        <begin position="332"/>
        <end position="368"/>
    </location>
</feature>
<dbReference type="Gene3D" id="3.30.160.60">
    <property type="entry name" value="Classic Zinc Finger"/>
    <property type="match status" value="8"/>
</dbReference>
<reference evidence="14 15" key="1">
    <citation type="submission" date="2025-04" db="UniProtKB">
        <authorList>
            <consortium name="RefSeq"/>
        </authorList>
    </citation>
    <scope>IDENTIFICATION</scope>
    <source>
        <tissue evidence="14 15">Blood</tissue>
    </source>
</reference>
<feature type="domain" description="C2H2-type" evidence="11">
    <location>
        <begin position="385"/>
        <end position="412"/>
    </location>
</feature>
<dbReference type="GO" id="GO:0008270">
    <property type="term" value="F:zinc ion binding"/>
    <property type="evidence" value="ECO:0007669"/>
    <property type="project" value="UniProtKB-KW"/>
</dbReference>
<feature type="domain" description="C2H2-type" evidence="11">
    <location>
        <begin position="525"/>
        <end position="552"/>
    </location>
</feature>
<dbReference type="KEGG" id="emc:129327073"/>
<dbReference type="InterPro" id="IPR036236">
    <property type="entry name" value="Znf_C2H2_sf"/>
</dbReference>
<dbReference type="SUPFAM" id="SSF47353">
    <property type="entry name" value="Retrovirus capsid dimerization domain-like"/>
    <property type="match status" value="1"/>
</dbReference>
<evidence type="ECO:0000256" key="6">
    <source>
        <dbReference type="ARBA" id="ARBA00022833"/>
    </source>
</evidence>
<dbReference type="RefSeq" id="XP_054831475.1">
    <property type="nucleotide sequence ID" value="XM_054975500.1"/>
</dbReference>
<evidence type="ECO:0000259" key="12">
    <source>
        <dbReference type="PROSITE" id="PS50804"/>
    </source>
</evidence>
<organism evidence="13 15">
    <name type="scientific">Eublepharis macularius</name>
    <name type="common">Leopard gecko</name>
    <name type="synonym">Cyrtodactylus macularius</name>
    <dbReference type="NCBI Taxonomy" id="481883"/>
    <lineage>
        <taxon>Eukaryota</taxon>
        <taxon>Metazoa</taxon>
        <taxon>Chordata</taxon>
        <taxon>Craniata</taxon>
        <taxon>Vertebrata</taxon>
        <taxon>Euteleostomi</taxon>
        <taxon>Lepidosauria</taxon>
        <taxon>Squamata</taxon>
        <taxon>Bifurcata</taxon>
        <taxon>Gekkota</taxon>
        <taxon>Eublepharidae</taxon>
        <taxon>Eublepharinae</taxon>
        <taxon>Eublepharis</taxon>
    </lineage>
</organism>
<feature type="domain" description="SCAN box" evidence="12">
    <location>
        <begin position="151"/>
        <end position="232"/>
    </location>
</feature>
<dbReference type="RefSeq" id="XP_054831473.1">
    <property type="nucleotide sequence ID" value="XM_054975498.1"/>
</dbReference>
<evidence type="ECO:0000256" key="10">
    <source>
        <dbReference type="SAM" id="MobiDB-lite"/>
    </source>
</evidence>
<evidence type="ECO:0000256" key="4">
    <source>
        <dbReference type="ARBA" id="ARBA00022737"/>
    </source>
</evidence>
<feature type="region of interest" description="Disordered" evidence="10">
    <location>
        <begin position="233"/>
        <end position="310"/>
    </location>
</feature>
<dbReference type="SUPFAM" id="SSF57667">
    <property type="entry name" value="beta-beta-alpha zinc fingers"/>
    <property type="match status" value="5"/>
</dbReference>
<dbReference type="RefSeq" id="XP_054831474.1">
    <property type="nucleotide sequence ID" value="XM_054975499.1"/>
</dbReference>
<feature type="compositionally biased region" description="Basic and acidic residues" evidence="10">
    <location>
        <begin position="341"/>
        <end position="351"/>
    </location>
</feature>